<comment type="similarity">
    <text evidence="6">Belongs to the peptidase M3 family.</text>
</comment>
<keyword evidence="9" id="KW-1185">Reference proteome</keyword>
<dbReference type="Proteomes" id="UP000779049">
    <property type="component" value="Unassembled WGS sequence"/>
</dbReference>
<keyword evidence="1 6" id="KW-0645">Protease</keyword>
<dbReference type="Gene3D" id="1.10.1370.30">
    <property type="match status" value="1"/>
</dbReference>
<dbReference type="PANTHER" id="PTHR11804:SF28">
    <property type="entry name" value="OLIGOENDOPEPTIDASE F"/>
    <property type="match status" value="1"/>
</dbReference>
<keyword evidence="4 6" id="KW-0862">Zinc</keyword>
<keyword evidence="3 6" id="KW-0378">Hydrolase</keyword>
<dbReference type="InterPro" id="IPR001567">
    <property type="entry name" value="Pept_M3A_M3B_dom"/>
</dbReference>
<reference evidence="8 9" key="1">
    <citation type="journal article" date="2020" name="New Microbes New Infect">
        <title>Sellimonas caecigallum sp. nov., description and genome sequence of a new member of the Sellimonas genus isolated from the cecum of feral chicken.</title>
        <authorList>
            <person name="Wongkuna S."/>
            <person name="Ghimire S."/>
            <person name="Antony L."/>
            <person name="Chankhamhaengdecha S."/>
            <person name="Janvilisri T."/>
            <person name="Scaria J."/>
        </authorList>
    </citation>
    <scope>NUCLEOTIDE SEQUENCE [LARGE SCALE GENOMIC DNA]</scope>
    <source>
        <strain evidence="8 9">SW451</strain>
    </source>
</reference>
<dbReference type="Pfam" id="PF01432">
    <property type="entry name" value="Peptidase_M3"/>
    <property type="match status" value="1"/>
</dbReference>
<feature type="domain" description="Peptidase M3A/M3B catalytic" evidence="7">
    <location>
        <begin position="169"/>
        <end position="543"/>
    </location>
</feature>
<gene>
    <name evidence="8" type="ORF">FLB61_08475</name>
</gene>
<dbReference type="RefSeq" id="WP_221919885.1">
    <property type="nucleotide sequence ID" value="NZ_CP173660.1"/>
</dbReference>
<keyword evidence="2 6" id="KW-0479">Metal-binding</keyword>
<evidence type="ECO:0000256" key="4">
    <source>
        <dbReference type="ARBA" id="ARBA00022833"/>
    </source>
</evidence>
<dbReference type="InterPro" id="IPR011976">
    <property type="entry name" value="Pept_M3B_oligopep-rel"/>
</dbReference>
<evidence type="ECO:0000259" key="7">
    <source>
        <dbReference type="Pfam" id="PF01432"/>
    </source>
</evidence>
<dbReference type="EMBL" id="VIRV01000011">
    <property type="protein sequence ID" value="MBY0759119.1"/>
    <property type="molecule type" value="Genomic_DNA"/>
</dbReference>
<evidence type="ECO:0000256" key="2">
    <source>
        <dbReference type="ARBA" id="ARBA00022723"/>
    </source>
</evidence>
<dbReference type="NCBIfam" id="TIGR02289">
    <property type="entry name" value="M3_not_pepF"/>
    <property type="match status" value="1"/>
</dbReference>
<evidence type="ECO:0000256" key="5">
    <source>
        <dbReference type="ARBA" id="ARBA00023049"/>
    </source>
</evidence>
<comment type="cofactor">
    <cofactor evidence="6">
        <name>Zn(2+)</name>
        <dbReference type="ChEBI" id="CHEBI:29105"/>
    </cofactor>
    <text evidence="6">Binds 1 zinc ion.</text>
</comment>
<organism evidence="8 9">
    <name type="scientific">Sellimonas caecigallum</name>
    <dbReference type="NCBI Taxonomy" id="2592333"/>
    <lineage>
        <taxon>Bacteria</taxon>
        <taxon>Bacillati</taxon>
        <taxon>Bacillota</taxon>
        <taxon>Clostridia</taxon>
        <taxon>Lachnospirales</taxon>
        <taxon>Lachnospiraceae</taxon>
        <taxon>Sellimonas</taxon>
    </lineage>
</organism>
<evidence type="ECO:0000313" key="9">
    <source>
        <dbReference type="Proteomes" id="UP000779049"/>
    </source>
</evidence>
<evidence type="ECO:0000256" key="1">
    <source>
        <dbReference type="ARBA" id="ARBA00022670"/>
    </source>
</evidence>
<comment type="caution">
    <text evidence="8">The sequence shown here is derived from an EMBL/GenBank/DDBJ whole genome shotgun (WGS) entry which is preliminary data.</text>
</comment>
<sequence>MIKFQDVPYVRLDMDQYEEKFRKQLDEIRDTKSFGAAYYALLALDRMREEFGTLAVVCEARNTMDVNDEFYRKETEFFDHVKPRYEALENEMNEVLLSSPYQKELEKHLGTEPFRLAALKKESFSPEIMEDLAKENELSSRYSEMIANLTAETEEGTVPLSKIGPHLGSKDRSERSKYAAIWEKAYASVGKELDELFDQLVKVRAKIAEKLGKTSFTEVGYCRMGRTSYTKKEIASFREEVKKKIVPVANMLFEKQKEDLGIDVLYHYDEDIFAGGKKPEPTKEILEDFRKVYKELSPETHIYYEDLLECEFFDLAVRPGKIMGAYSNYVAAYHMPFIFETYNATEGALKTFAHETGHGFHSYIKRGEPFSFAGGCSSDLAEIHSMGMEFLVWPYLHYVLPEEDLSSYKYIHLKNALSFIPYGCAIDEFQETIYDHPEFTPEDRKALWKKLEKEYLPWKHYETEIFLGQGRAWQRQTHVYRWPFYYIDYVLAQVCALELHFMDEEDHDQAWNCYKNILKYSGQMGFKDTVEAAGLPSPFEKGVIGKLADSVAKSIL</sequence>
<protein>
    <submittedName>
        <fullName evidence="8">M3 family oligoendopeptidase</fullName>
    </submittedName>
</protein>
<keyword evidence="5 6" id="KW-0482">Metalloprotease</keyword>
<dbReference type="InterPro" id="IPR045090">
    <property type="entry name" value="Pept_M3A_M3B"/>
</dbReference>
<dbReference type="PANTHER" id="PTHR11804">
    <property type="entry name" value="PROTEASE M3 THIMET OLIGOPEPTIDASE-RELATED"/>
    <property type="match status" value="1"/>
</dbReference>
<name>A0ABS7L8C3_9FIRM</name>
<evidence type="ECO:0000256" key="3">
    <source>
        <dbReference type="ARBA" id="ARBA00022801"/>
    </source>
</evidence>
<dbReference type="SUPFAM" id="SSF55486">
    <property type="entry name" value="Metalloproteases ('zincins'), catalytic domain"/>
    <property type="match status" value="1"/>
</dbReference>
<evidence type="ECO:0000256" key="6">
    <source>
        <dbReference type="RuleBase" id="RU003435"/>
    </source>
</evidence>
<evidence type="ECO:0000313" key="8">
    <source>
        <dbReference type="EMBL" id="MBY0759119.1"/>
    </source>
</evidence>
<dbReference type="CDD" id="cd09606">
    <property type="entry name" value="M3B_PepF"/>
    <property type="match status" value="1"/>
</dbReference>
<accession>A0ABS7L8C3</accession>
<proteinExistence type="inferred from homology"/>